<sequence>MHIKFSCTGGLANLHLTFQTDTTDLPEEQAKELINLIQQSNLLHLKPSEVNGAAIQGADALSYELEITDDEKNVSFSVNDLTAPKDMLPVLDYLRNLAIKEKMEK</sequence>
<proteinExistence type="predicted"/>
<accession>A0A9W4EX88</accession>
<dbReference type="Pfam" id="PF20242">
    <property type="entry name" value="Emfourin"/>
    <property type="match status" value="1"/>
</dbReference>
<dbReference type="EMBL" id="AP014865">
    <property type="protein sequence ID" value="BAR87117.1"/>
    <property type="molecule type" value="Genomic_DNA"/>
</dbReference>
<keyword evidence="1" id="KW-0614">Plasmid</keyword>
<reference evidence="1 2" key="1">
    <citation type="submission" date="2015-05" db="EMBL/GenBank/DDBJ databases">
        <title>Whole genome sequence of Bacillus thuringiensis serovar tolworthi Pasteur Institute Standard strain.</title>
        <authorList>
            <person name="Kanda K."/>
            <person name="Nakashima K."/>
            <person name="Nagano Y."/>
        </authorList>
    </citation>
    <scope>NUCLEOTIDE SEQUENCE [LARGE SCALE GENOMIC DNA]</scope>
    <source>
        <strain evidence="1 2">Pasteur Institute Standard strain</strain>
        <plasmid evidence="2">pKK1 DNA</plasmid>
    </source>
</reference>
<dbReference type="Proteomes" id="UP000055316">
    <property type="component" value="Plasmid pKK1"/>
</dbReference>
<gene>
    <name evidence="1" type="ORF">KNN_06382</name>
</gene>
<geneLocation type="plasmid" evidence="2">
    <name>pKK1 DNA</name>
</geneLocation>
<protein>
    <submittedName>
        <fullName evidence="1">Autophagy-related protein 11</fullName>
    </submittedName>
</protein>
<dbReference type="InterPro" id="IPR049457">
    <property type="entry name" value="Emfourin"/>
</dbReference>
<dbReference type="RefSeq" id="WP_060852585.1">
    <property type="nucleotide sequence ID" value="NZ_AP014865.1"/>
</dbReference>
<name>A0A9W4EX88_BACTO</name>
<dbReference type="AlphaFoldDB" id="A0A9W4EX88"/>
<evidence type="ECO:0000313" key="2">
    <source>
        <dbReference type="Proteomes" id="UP000055316"/>
    </source>
</evidence>
<organism evidence="1 2">
    <name type="scientific">Bacillus thuringiensis subsp. tolworthi</name>
    <dbReference type="NCBI Taxonomy" id="1442"/>
    <lineage>
        <taxon>Bacteria</taxon>
        <taxon>Bacillati</taxon>
        <taxon>Bacillota</taxon>
        <taxon>Bacilli</taxon>
        <taxon>Bacillales</taxon>
        <taxon>Bacillaceae</taxon>
        <taxon>Bacillus</taxon>
        <taxon>Bacillus cereus group</taxon>
    </lineage>
</organism>
<evidence type="ECO:0000313" key="1">
    <source>
        <dbReference type="EMBL" id="BAR87117.1"/>
    </source>
</evidence>